<feature type="transmembrane region" description="Helical" evidence="11">
    <location>
        <begin position="162"/>
        <end position="187"/>
    </location>
</feature>
<dbReference type="GO" id="GO:0046872">
    <property type="term" value="F:metal ion binding"/>
    <property type="evidence" value="ECO:0007669"/>
    <property type="project" value="UniProtKB-KW"/>
</dbReference>
<dbReference type="PROSITE" id="PS50939">
    <property type="entry name" value="CYTOCHROME_B561"/>
    <property type="match status" value="1"/>
</dbReference>
<feature type="domain" description="Cytochrome b561" evidence="12">
    <location>
        <begin position="46"/>
        <end position="254"/>
    </location>
</feature>
<evidence type="ECO:0000313" key="13">
    <source>
        <dbReference type="EMBL" id="KAL1508154.1"/>
    </source>
</evidence>
<keyword evidence="8 11" id="KW-1133">Transmembrane helix</keyword>
<comment type="subcellular location">
    <subcellularLocation>
        <location evidence="2">Membrane</location>
        <topology evidence="2">Multi-pass membrane protein</topology>
    </subcellularLocation>
</comment>
<dbReference type="InterPro" id="IPR006593">
    <property type="entry name" value="Cyt_b561/ferric_Rdtase_TM"/>
</dbReference>
<dbReference type="GO" id="GO:0016491">
    <property type="term" value="F:oxidoreductase activity"/>
    <property type="evidence" value="ECO:0007669"/>
    <property type="project" value="InterPro"/>
</dbReference>
<feature type="transmembrane region" description="Helical" evidence="11">
    <location>
        <begin position="115"/>
        <end position="134"/>
    </location>
</feature>
<keyword evidence="7" id="KW-0249">Electron transport</keyword>
<proteinExistence type="predicted"/>
<evidence type="ECO:0000256" key="7">
    <source>
        <dbReference type="ARBA" id="ARBA00022982"/>
    </source>
</evidence>
<evidence type="ECO:0000259" key="12">
    <source>
        <dbReference type="PROSITE" id="PS50939"/>
    </source>
</evidence>
<dbReference type="InterPro" id="IPR043205">
    <property type="entry name" value="CYB561/CYBRD1-like"/>
</dbReference>
<evidence type="ECO:0000256" key="3">
    <source>
        <dbReference type="ARBA" id="ARBA00022448"/>
    </source>
</evidence>
<keyword evidence="4" id="KW-0349">Heme</keyword>
<reference evidence="13 14" key="1">
    <citation type="journal article" date="2024" name="Science">
        <title>Giant polyketide synthase enzymes in the biosynthesis of giant marine polyether toxins.</title>
        <authorList>
            <person name="Fallon T.R."/>
            <person name="Shende V.V."/>
            <person name="Wierzbicki I.H."/>
            <person name="Pendleton A.L."/>
            <person name="Watervoot N.F."/>
            <person name="Auber R.P."/>
            <person name="Gonzalez D.J."/>
            <person name="Wisecaver J.H."/>
            <person name="Moore B.S."/>
        </authorList>
    </citation>
    <scope>NUCLEOTIDE SEQUENCE [LARGE SCALE GENOMIC DNA]</scope>
    <source>
        <strain evidence="13 14">12B1</strain>
    </source>
</reference>
<keyword evidence="14" id="KW-1185">Reference proteome</keyword>
<keyword evidence="3" id="KW-0813">Transport</keyword>
<evidence type="ECO:0000256" key="5">
    <source>
        <dbReference type="ARBA" id="ARBA00022692"/>
    </source>
</evidence>
<keyword evidence="6" id="KW-0479">Metal-binding</keyword>
<dbReference type="Pfam" id="PF03188">
    <property type="entry name" value="Cytochrom_B561"/>
    <property type="match status" value="1"/>
</dbReference>
<protein>
    <recommendedName>
        <fullName evidence="12">Cytochrome b561 domain-containing protein</fullName>
    </recommendedName>
</protein>
<keyword evidence="5 11" id="KW-0812">Transmembrane</keyword>
<feature type="transmembrane region" description="Helical" evidence="11">
    <location>
        <begin position="234"/>
        <end position="254"/>
    </location>
</feature>
<evidence type="ECO:0000256" key="10">
    <source>
        <dbReference type="ARBA" id="ARBA00023136"/>
    </source>
</evidence>
<dbReference type="AlphaFoldDB" id="A0AB34IWZ5"/>
<gene>
    <name evidence="13" type="ORF">AB1Y20_007741</name>
</gene>
<evidence type="ECO:0000256" key="9">
    <source>
        <dbReference type="ARBA" id="ARBA00023004"/>
    </source>
</evidence>
<accession>A0AB34IWZ5</accession>
<organism evidence="13 14">
    <name type="scientific">Prymnesium parvum</name>
    <name type="common">Toxic golden alga</name>
    <dbReference type="NCBI Taxonomy" id="97485"/>
    <lineage>
        <taxon>Eukaryota</taxon>
        <taxon>Haptista</taxon>
        <taxon>Haptophyta</taxon>
        <taxon>Prymnesiophyceae</taxon>
        <taxon>Prymnesiales</taxon>
        <taxon>Prymnesiaceae</taxon>
        <taxon>Prymnesium</taxon>
    </lineage>
</organism>
<dbReference type="CDD" id="cd08554">
    <property type="entry name" value="Cyt_b561"/>
    <property type="match status" value="1"/>
</dbReference>
<feature type="transmembrane region" description="Helical" evidence="11">
    <location>
        <begin position="199"/>
        <end position="222"/>
    </location>
</feature>
<dbReference type="GO" id="GO:0016020">
    <property type="term" value="C:membrane"/>
    <property type="evidence" value="ECO:0007669"/>
    <property type="project" value="UniProtKB-SubCell"/>
</dbReference>
<feature type="transmembrane region" description="Helical" evidence="11">
    <location>
        <begin position="40"/>
        <end position="62"/>
    </location>
</feature>
<keyword evidence="9" id="KW-0408">Iron</keyword>
<comment type="cofactor">
    <cofactor evidence="1">
        <name>heme b</name>
        <dbReference type="ChEBI" id="CHEBI:60344"/>
    </cofactor>
</comment>
<evidence type="ECO:0000256" key="6">
    <source>
        <dbReference type="ARBA" id="ARBA00022723"/>
    </source>
</evidence>
<dbReference type="PANTHER" id="PTHR10106">
    <property type="entry name" value="CYTOCHROME B561-RELATED"/>
    <property type="match status" value="1"/>
</dbReference>
<evidence type="ECO:0000313" key="14">
    <source>
        <dbReference type="Proteomes" id="UP001515480"/>
    </source>
</evidence>
<sequence length="270" mass="28123">MSASPTSDLERAPLAPWELEATPPTAAAKLAPRARLSAPFCAAVAAASLFSVALLLLISWTLKMYVTPAAPLFQWTSFALHPWLMTLAFGVLSPLASVAFKGLELGLGVSRARAKAVHLSLMSAASAAGLVGAADMWRVHEEGAAAQVGKGWAVHLQSAHSWGGALALVLFTLNWCVGLGVFALPFASAKTRRMTLRPHAFVGAVSLFGCLGSISTGCLSLGFRGDNASQKDILLKLIALLAYLLGIALALVHASAPGQDKSLSTDALQR</sequence>
<keyword evidence="10 11" id="KW-0472">Membrane</keyword>
<evidence type="ECO:0000256" key="2">
    <source>
        <dbReference type="ARBA" id="ARBA00004141"/>
    </source>
</evidence>
<dbReference type="PANTHER" id="PTHR10106:SF0">
    <property type="entry name" value="LD36721P"/>
    <property type="match status" value="1"/>
</dbReference>
<name>A0AB34IWZ5_PRYPA</name>
<evidence type="ECO:0000256" key="4">
    <source>
        <dbReference type="ARBA" id="ARBA00022617"/>
    </source>
</evidence>
<dbReference type="Proteomes" id="UP001515480">
    <property type="component" value="Unassembled WGS sequence"/>
</dbReference>
<dbReference type="EMBL" id="JBGBPQ010000017">
    <property type="protein sequence ID" value="KAL1508154.1"/>
    <property type="molecule type" value="Genomic_DNA"/>
</dbReference>
<evidence type="ECO:0000256" key="11">
    <source>
        <dbReference type="SAM" id="Phobius"/>
    </source>
</evidence>
<dbReference type="Gene3D" id="1.20.120.1770">
    <property type="match status" value="1"/>
</dbReference>
<evidence type="ECO:0000256" key="8">
    <source>
        <dbReference type="ARBA" id="ARBA00022989"/>
    </source>
</evidence>
<dbReference type="SMART" id="SM00665">
    <property type="entry name" value="B561"/>
    <property type="match status" value="1"/>
</dbReference>
<feature type="transmembrane region" description="Helical" evidence="11">
    <location>
        <begin position="82"/>
        <end position="103"/>
    </location>
</feature>
<evidence type="ECO:0000256" key="1">
    <source>
        <dbReference type="ARBA" id="ARBA00001970"/>
    </source>
</evidence>
<comment type="caution">
    <text evidence="13">The sequence shown here is derived from an EMBL/GenBank/DDBJ whole genome shotgun (WGS) entry which is preliminary data.</text>
</comment>